<dbReference type="EMBL" id="LFQU01000020">
    <property type="protein sequence ID" value="KOO68000.1"/>
    <property type="molecule type" value="Genomic_DNA"/>
</dbReference>
<dbReference type="Proteomes" id="UP000036951">
    <property type="component" value="Unassembled WGS sequence"/>
</dbReference>
<name>A0A8E1UPT7_9BACT</name>
<evidence type="ECO:0000313" key="1">
    <source>
        <dbReference type="EMBL" id="KOO68000.1"/>
    </source>
</evidence>
<sequence>MSRQVKTSHLKALNIRALQADVTSDEFLRKTFLFNKHRPFAAQKLSFYAAKGRVLWCKSIPFTMPFGVFCNTET</sequence>
<organism evidence="1 2">
    <name type="scientific">Xylanibacter rarus</name>
    <dbReference type="NCBI Taxonomy" id="1676614"/>
    <lineage>
        <taxon>Bacteria</taxon>
        <taxon>Pseudomonadati</taxon>
        <taxon>Bacteroidota</taxon>
        <taxon>Bacteroidia</taxon>
        <taxon>Bacteroidales</taxon>
        <taxon>Prevotellaceae</taxon>
        <taxon>Xylanibacter</taxon>
    </lineage>
</organism>
<comment type="caution">
    <text evidence="1">The sequence shown here is derived from an EMBL/GenBank/DDBJ whole genome shotgun (WGS) entry which is preliminary data.</text>
</comment>
<proteinExistence type="predicted"/>
<gene>
    <name evidence="1" type="ORF">ACU52_10355</name>
</gene>
<evidence type="ECO:0000313" key="2">
    <source>
        <dbReference type="Proteomes" id="UP000036951"/>
    </source>
</evidence>
<dbReference type="AlphaFoldDB" id="A0A8E1UPT7"/>
<reference evidence="1 2" key="1">
    <citation type="submission" date="2015-06" db="EMBL/GenBank/DDBJ databases">
        <title>Prevotella sp. 109, sp. nov., a novel member of the family Prevotellaceae isolated from human faeces.</title>
        <authorList>
            <person name="Shkoporov A.N."/>
            <person name="Chaplin A.V."/>
            <person name="Kafarskaia L.I."/>
            <person name="Efimov B.A."/>
        </authorList>
    </citation>
    <scope>NUCLEOTIDE SEQUENCE [LARGE SCALE GENOMIC DNA]</scope>
    <source>
        <strain evidence="1 2">109</strain>
    </source>
</reference>
<protein>
    <submittedName>
        <fullName evidence="1">Uncharacterized protein</fullName>
    </submittedName>
</protein>
<keyword evidence="2" id="KW-1185">Reference proteome</keyword>
<accession>A0A8E1UPT7</accession>